<evidence type="ECO:0000313" key="2">
    <source>
        <dbReference type="EMBL" id="JAH55726.1"/>
    </source>
</evidence>
<keyword evidence="1" id="KW-1133">Transmembrane helix</keyword>
<protein>
    <submittedName>
        <fullName evidence="2">Uncharacterized protein</fullName>
    </submittedName>
</protein>
<dbReference type="AlphaFoldDB" id="A0A0E9TQA3"/>
<keyword evidence="1" id="KW-0472">Membrane</keyword>
<keyword evidence="1" id="KW-0812">Transmembrane</keyword>
<name>A0A0E9TQA3_ANGAN</name>
<feature type="transmembrane region" description="Helical" evidence="1">
    <location>
        <begin position="6"/>
        <end position="25"/>
    </location>
</feature>
<proteinExistence type="predicted"/>
<organism evidence="2">
    <name type="scientific">Anguilla anguilla</name>
    <name type="common">European freshwater eel</name>
    <name type="synonym">Muraena anguilla</name>
    <dbReference type="NCBI Taxonomy" id="7936"/>
    <lineage>
        <taxon>Eukaryota</taxon>
        <taxon>Metazoa</taxon>
        <taxon>Chordata</taxon>
        <taxon>Craniata</taxon>
        <taxon>Vertebrata</taxon>
        <taxon>Euteleostomi</taxon>
        <taxon>Actinopterygii</taxon>
        <taxon>Neopterygii</taxon>
        <taxon>Teleostei</taxon>
        <taxon>Anguilliformes</taxon>
        <taxon>Anguillidae</taxon>
        <taxon>Anguilla</taxon>
    </lineage>
</organism>
<reference evidence="2" key="1">
    <citation type="submission" date="2014-11" db="EMBL/GenBank/DDBJ databases">
        <authorList>
            <person name="Amaro Gonzalez C."/>
        </authorList>
    </citation>
    <scope>NUCLEOTIDE SEQUENCE</scope>
</reference>
<accession>A0A0E9TQA3</accession>
<reference evidence="2" key="2">
    <citation type="journal article" date="2015" name="Fish Shellfish Immunol.">
        <title>Early steps in the European eel (Anguilla anguilla)-Vibrio vulnificus interaction in the gills: Role of the RtxA13 toxin.</title>
        <authorList>
            <person name="Callol A."/>
            <person name="Pajuelo D."/>
            <person name="Ebbesson L."/>
            <person name="Teles M."/>
            <person name="MacKenzie S."/>
            <person name="Amaro C."/>
        </authorList>
    </citation>
    <scope>NUCLEOTIDE SEQUENCE</scope>
</reference>
<evidence type="ECO:0000256" key="1">
    <source>
        <dbReference type="SAM" id="Phobius"/>
    </source>
</evidence>
<sequence>MLLMFIIIIIIIIHNNNILYIATYIKMDESRSTF</sequence>
<dbReference type="EMBL" id="GBXM01052851">
    <property type="protein sequence ID" value="JAH55726.1"/>
    <property type="molecule type" value="Transcribed_RNA"/>
</dbReference>